<organism evidence="2 3">
    <name type="scientific">Brevibacillus ruminantium</name>
    <dbReference type="NCBI Taxonomy" id="2950604"/>
    <lineage>
        <taxon>Bacteria</taxon>
        <taxon>Bacillati</taxon>
        <taxon>Bacillota</taxon>
        <taxon>Bacilli</taxon>
        <taxon>Bacillales</taxon>
        <taxon>Paenibacillaceae</taxon>
        <taxon>Brevibacillus</taxon>
    </lineage>
</organism>
<keyword evidence="3" id="KW-1185">Reference proteome</keyword>
<keyword evidence="1" id="KW-1133">Transmembrane helix</keyword>
<feature type="transmembrane region" description="Helical" evidence="1">
    <location>
        <begin position="7"/>
        <end position="30"/>
    </location>
</feature>
<accession>A0ABY4WPQ5</accession>
<keyword evidence="1" id="KW-0472">Membrane</keyword>
<keyword evidence="1" id="KW-0812">Transmembrane</keyword>
<dbReference type="Proteomes" id="UP001056500">
    <property type="component" value="Chromosome"/>
</dbReference>
<dbReference type="RefSeq" id="WP_251874948.1">
    <property type="nucleotide sequence ID" value="NZ_CP098755.1"/>
</dbReference>
<evidence type="ECO:0008006" key="4">
    <source>
        <dbReference type="Google" id="ProtNLM"/>
    </source>
</evidence>
<dbReference type="EMBL" id="CP098755">
    <property type="protein sequence ID" value="USG67855.1"/>
    <property type="molecule type" value="Genomic_DNA"/>
</dbReference>
<name>A0ABY4WPQ5_9BACL</name>
<evidence type="ECO:0000313" key="2">
    <source>
        <dbReference type="EMBL" id="USG67855.1"/>
    </source>
</evidence>
<protein>
    <recommendedName>
        <fullName evidence="4">Sulfatase</fullName>
    </recommendedName>
</protein>
<reference evidence="2" key="1">
    <citation type="submission" date="2022-06" db="EMBL/GenBank/DDBJ databases">
        <title>Genome sequencing of Brevibacillus sp. BB3-R1.</title>
        <authorList>
            <person name="Heo J."/>
            <person name="Lee D."/>
            <person name="Won M."/>
            <person name="Han B.-H."/>
            <person name="Hong S.-B."/>
            <person name="Kwon S.-W."/>
        </authorList>
    </citation>
    <scope>NUCLEOTIDE SEQUENCE</scope>
    <source>
        <strain evidence="2">BB3-R1</strain>
    </source>
</reference>
<feature type="transmembrane region" description="Helical" evidence="1">
    <location>
        <begin position="80"/>
        <end position="110"/>
    </location>
</feature>
<evidence type="ECO:0000256" key="1">
    <source>
        <dbReference type="SAM" id="Phobius"/>
    </source>
</evidence>
<sequence>MNKIKALLYSYLILSLIFLGGRFYIIMTYNMKQGPVPREAFLKLYEWVDLFSYFYIVPLLIIGLLRIIRFARNRNLLLVFRILICVLYIALASGVGIALKFIFILLFYGFAP</sequence>
<feature type="transmembrane region" description="Helical" evidence="1">
    <location>
        <begin position="50"/>
        <end position="68"/>
    </location>
</feature>
<proteinExistence type="predicted"/>
<evidence type="ECO:0000313" key="3">
    <source>
        <dbReference type="Proteomes" id="UP001056500"/>
    </source>
</evidence>
<gene>
    <name evidence="2" type="ORF">NDK47_11485</name>
</gene>